<dbReference type="GO" id="GO:0005524">
    <property type="term" value="F:ATP binding"/>
    <property type="evidence" value="ECO:0007669"/>
    <property type="project" value="InterPro"/>
</dbReference>
<dbReference type="PROSITE" id="PS50011">
    <property type="entry name" value="PROTEIN_KINASE_DOM"/>
    <property type="match status" value="1"/>
</dbReference>
<dbReference type="InterPro" id="IPR020635">
    <property type="entry name" value="Tyr_kinase_cat_dom"/>
</dbReference>
<dbReference type="AlphaFoldDB" id="A0AAN5CS72"/>
<evidence type="ECO:0000313" key="2">
    <source>
        <dbReference type="EMBL" id="GMR49688.1"/>
    </source>
</evidence>
<dbReference type="InterPro" id="IPR051681">
    <property type="entry name" value="Ser/Thr_Kinases-Pseudokinases"/>
</dbReference>
<dbReference type="InterPro" id="IPR001245">
    <property type="entry name" value="Ser-Thr/Tyr_kinase_cat_dom"/>
</dbReference>
<feature type="non-terminal residue" evidence="2">
    <location>
        <position position="155"/>
    </location>
</feature>
<protein>
    <recommendedName>
        <fullName evidence="1">Protein kinase domain-containing protein</fullName>
    </recommendedName>
</protein>
<dbReference type="Pfam" id="PF07714">
    <property type="entry name" value="PK_Tyr_Ser-Thr"/>
    <property type="match status" value="1"/>
</dbReference>
<dbReference type="PANTHER" id="PTHR44329">
    <property type="entry name" value="SERINE/THREONINE-PROTEIN KINASE TNNI3K-RELATED"/>
    <property type="match status" value="1"/>
</dbReference>
<accession>A0AAN5CS72</accession>
<dbReference type="GO" id="GO:0004713">
    <property type="term" value="F:protein tyrosine kinase activity"/>
    <property type="evidence" value="ECO:0007669"/>
    <property type="project" value="InterPro"/>
</dbReference>
<evidence type="ECO:0000259" key="1">
    <source>
        <dbReference type="PROSITE" id="PS50011"/>
    </source>
</evidence>
<dbReference type="Gene3D" id="1.10.510.10">
    <property type="entry name" value="Transferase(Phosphotransferase) domain 1"/>
    <property type="match status" value="1"/>
</dbReference>
<reference evidence="3" key="1">
    <citation type="submission" date="2022-10" db="EMBL/GenBank/DDBJ databases">
        <title>Genome assembly of Pristionchus species.</title>
        <authorList>
            <person name="Yoshida K."/>
            <person name="Sommer R.J."/>
        </authorList>
    </citation>
    <scope>NUCLEOTIDE SEQUENCE [LARGE SCALE GENOMIC DNA]</scope>
    <source>
        <strain evidence="3">RS5460</strain>
    </source>
</reference>
<organism evidence="2 3">
    <name type="scientific">Pristionchus mayeri</name>
    <dbReference type="NCBI Taxonomy" id="1317129"/>
    <lineage>
        <taxon>Eukaryota</taxon>
        <taxon>Metazoa</taxon>
        <taxon>Ecdysozoa</taxon>
        <taxon>Nematoda</taxon>
        <taxon>Chromadorea</taxon>
        <taxon>Rhabditida</taxon>
        <taxon>Rhabditina</taxon>
        <taxon>Diplogasteromorpha</taxon>
        <taxon>Diplogasteroidea</taxon>
        <taxon>Neodiplogasteridae</taxon>
        <taxon>Pristionchus</taxon>
    </lineage>
</organism>
<dbReference type="SUPFAM" id="SSF56112">
    <property type="entry name" value="Protein kinase-like (PK-like)"/>
    <property type="match status" value="1"/>
</dbReference>
<proteinExistence type="predicted"/>
<keyword evidence="3" id="KW-1185">Reference proteome</keyword>
<dbReference type="SMART" id="SM00219">
    <property type="entry name" value="TyrKc"/>
    <property type="match status" value="1"/>
</dbReference>
<feature type="non-terminal residue" evidence="2">
    <location>
        <position position="1"/>
    </location>
</feature>
<dbReference type="EMBL" id="BTRK01000004">
    <property type="protein sequence ID" value="GMR49688.1"/>
    <property type="molecule type" value="Genomic_DNA"/>
</dbReference>
<gene>
    <name evidence="2" type="ORF">PMAYCL1PPCAC_19883</name>
</gene>
<feature type="domain" description="Protein kinase" evidence="1">
    <location>
        <begin position="1"/>
        <end position="155"/>
    </location>
</feature>
<dbReference type="Proteomes" id="UP001328107">
    <property type="component" value="Unassembled WGS sequence"/>
</dbReference>
<dbReference type="InterPro" id="IPR000719">
    <property type="entry name" value="Prot_kinase_dom"/>
</dbReference>
<dbReference type="PANTHER" id="PTHR44329:SF214">
    <property type="entry name" value="PROTEIN KINASE DOMAIN-CONTAINING PROTEIN"/>
    <property type="match status" value="1"/>
</dbReference>
<sequence>DIALGLRYVHGKGRCHGDIKPAKFDKNTTFVAKLADFGLSQAPLLRDGSVSCHRGTVRYMAPEQFSNSSLDLQAVQRCDVWAYGLVLWEMITCRGPFEGVEDLRIPLVIGANNEFSHPALPSECSGETLANLLKRCWSAKSIHRPSMYQICRTLI</sequence>
<name>A0AAN5CS72_9BILA</name>
<comment type="caution">
    <text evidence="2">The sequence shown here is derived from an EMBL/GenBank/DDBJ whole genome shotgun (WGS) entry which is preliminary data.</text>
</comment>
<evidence type="ECO:0000313" key="3">
    <source>
        <dbReference type="Proteomes" id="UP001328107"/>
    </source>
</evidence>
<dbReference type="GO" id="GO:0004674">
    <property type="term" value="F:protein serine/threonine kinase activity"/>
    <property type="evidence" value="ECO:0007669"/>
    <property type="project" value="TreeGrafter"/>
</dbReference>
<dbReference type="InterPro" id="IPR011009">
    <property type="entry name" value="Kinase-like_dom_sf"/>
</dbReference>